<dbReference type="Pfam" id="PF03547">
    <property type="entry name" value="Mem_trans"/>
    <property type="match status" value="1"/>
</dbReference>
<keyword evidence="10" id="KW-1185">Reference proteome</keyword>
<feature type="transmembrane region" description="Helical" evidence="8">
    <location>
        <begin position="231"/>
        <end position="251"/>
    </location>
</feature>
<gene>
    <name evidence="9" type="ORF">SAMN02745220_03201</name>
</gene>
<evidence type="ECO:0000256" key="1">
    <source>
        <dbReference type="ARBA" id="ARBA00004651"/>
    </source>
</evidence>
<dbReference type="AlphaFoldDB" id="A0A1M7YBN1"/>
<feature type="transmembrane region" description="Helical" evidence="8">
    <location>
        <begin position="200"/>
        <end position="219"/>
    </location>
</feature>
<name>A0A1M7YBN1_9BACT</name>
<protein>
    <recommendedName>
        <fullName evidence="11">Transporter</fullName>
    </recommendedName>
</protein>
<dbReference type="Gene3D" id="1.20.1530.20">
    <property type="match status" value="1"/>
</dbReference>
<comment type="subcellular location">
    <subcellularLocation>
        <location evidence="1">Cell membrane</location>
        <topology evidence="1">Multi-pass membrane protein</topology>
    </subcellularLocation>
</comment>
<feature type="transmembrane region" description="Helical" evidence="8">
    <location>
        <begin position="123"/>
        <end position="148"/>
    </location>
</feature>
<evidence type="ECO:0000256" key="8">
    <source>
        <dbReference type="SAM" id="Phobius"/>
    </source>
</evidence>
<evidence type="ECO:0000256" key="5">
    <source>
        <dbReference type="ARBA" id="ARBA00022692"/>
    </source>
</evidence>
<feature type="transmembrane region" description="Helical" evidence="8">
    <location>
        <begin position="257"/>
        <end position="274"/>
    </location>
</feature>
<dbReference type="GO" id="GO:0055085">
    <property type="term" value="P:transmembrane transport"/>
    <property type="evidence" value="ECO:0007669"/>
    <property type="project" value="InterPro"/>
</dbReference>
<dbReference type="InterPro" id="IPR038770">
    <property type="entry name" value="Na+/solute_symporter_sf"/>
</dbReference>
<evidence type="ECO:0000256" key="4">
    <source>
        <dbReference type="ARBA" id="ARBA00022475"/>
    </source>
</evidence>
<feature type="transmembrane region" description="Helical" evidence="8">
    <location>
        <begin position="6"/>
        <end position="25"/>
    </location>
</feature>
<dbReference type="PANTHER" id="PTHR36838">
    <property type="entry name" value="AUXIN EFFLUX CARRIER FAMILY PROTEIN"/>
    <property type="match status" value="1"/>
</dbReference>
<feature type="transmembrane region" description="Helical" evidence="8">
    <location>
        <begin position="63"/>
        <end position="88"/>
    </location>
</feature>
<reference evidence="9 10" key="1">
    <citation type="submission" date="2016-12" db="EMBL/GenBank/DDBJ databases">
        <authorList>
            <person name="Song W.-J."/>
            <person name="Kurnit D.M."/>
        </authorList>
    </citation>
    <scope>NUCLEOTIDE SEQUENCE [LARGE SCALE GENOMIC DNA]</scope>
    <source>
        <strain evidence="9 10">DSM 18488</strain>
    </source>
</reference>
<keyword evidence="4" id="KW-1003">Cell membrane</keyword>
<evidence type="ECO:0000313" key="10">
    <source>
        <dbReference type="Proteomes" id="UP000184603"/>
    </source>
</evidence>
<keyword evidence="7 8" id="KW-0472">Membrane</keyword>
<dbReference type="STRING" id="1121416.SAMN02745220_03201"/>
<dbReference type="RefSeq" id="WP_073614673.1">
    <property type="nucleotide sequence ID" value="NZ_FRFE01000016.1"/>
</dbReference>
<keyword evidence="3" id="KW-0813">Transport</keyword>
<sequence length="305" mass="33085">MIVVNSLFPVFLLILLGVLLKKWGFTDPTFLRQSDRLIYYIFFPVMLFWKIGGASYAAGNIDWSFHLVTLLVIVLMFLLSVISIRLFGISDFQAGTFSQACYRFNTYIGVAVTLTALGEKGIAIFGILIGLAIPIINVLAVSTLIWFSGEQLSIRGRLKVLTRALAANPLILGCLAGFIYSRLIGSFPMFLNNTFSLMSMVTLPLALLSIGGALTFSGVRAHFANSFLTSILKLLVLPLIGYVCYSLVGVGATEFKVGMIFLALPAATSIYVLSSQLNSDTDLASSAIVLSTILSFFSLTVALLL</sequence>
<dbReference type="GO" id="GO:0005886">
    <property type="term" value="C:plasma membrane"/>
    <property type="evidence" value="ECO:0007669"/>
    <property type="project" value="UniProtKB-SubCell"/>
</dbReference>
<keyword evidence="6 8" id="KW-1133">Transmembrane helix</keyword>
<feature type="transmembrane region" description="Helical" evidence="8">
    <location>
        <begin position="286"/>
        <end position="304"/>
    </location>
</feature>
<evidence type="ECO:0000313" key="9">
    <source>
        <dbReference type="EMBL" id="SHO49986.1"/>
    </source>
</evidence>
<evidence type="ECO:0008006" key="11">
    <source>
        <dbReference type="Google" id="ProtNLM"/>
    </source>
</evidence>
<evidence type="ECO:0000256" key="2">
    <source>
        <dbReference type="ARBA" id="ARBA00010145"/>
    </source>
</evidence>
<organism evidence="9 10">
    <name type="scientific">Desulfopila aestuarii DSM 18488</name>
    <dbReference type="NCBI Taxonomy" id="1121416"/>
    <lineage>
        <taxon>Bacteria</taxon>
        <taxon>Pseudomonadati</taxon>
        <taxon>Thermodesulfobacteriota</taxon>
        <taxon>Desulfobulbia</taxon>
        <taxon>Desulfobulbales</taxon>
        <taxon>Desulfocapsaceae</taxon>
        <taxon>Desulfopila</taxon>
    </lineage>
</organism>
<dbReference type="OrthoDB" id="9805563at2"/>
<dbReference type="InterPro" id="IPR004776">
    <property type="entry name" value="Mem_transp_PIN-like"/>
</dbReference>
<evidence type="ECO:0000256" key="3">
    <source>
        <dbReference type="ARBA" id="ARBA00022448"/>
    </source>
</evidence>
<dbReference type="Proteomes" id="UP000184603">
    <property type="component" value="Unassembled WGS sequence"/>
</dbReference>
<comment type="similarity">
    <text evidence="2">Belongs to the auxin efflux carrier (TC 2.A.69) family.</text>
</comment>
<dbReference type="PANTHER" id="PTHR36838:SF4">
    <property type="entry name" value="AUXIN EFFLUX CARRIER FAMILY PROTEIN"/>
    <property type="match status" value="1"/>
</dbReference>
<keyword evidence="5 8" id="KW-0812">Transmembrane</keyword>
<feature type="transmembrane region" description="Helical" evidence="8">
    <location>
        <begin position="37"/>
        <end position="57"/>
    </location>
</feature>
<accession>A0A1M7YBN1</accession>
<evidence type="ECO:0000256" key="6">
    <source>
        <dbReference type="ARBA" id="ARBA00022989"/>
    </source>
</evidence>
<evidence type="ECO:0000256" key="7">
    <source>
        <dbReference type="ARBA" id="ARBA00023136"/>
    </source>
</evidence>
<proteinExistence type="inferred from homology"/>
<feature type="transmembrane region" description="Helical" evidence="8">
    <location>
        <begin position="160"/>
        <end position="180"/>
    </location>
</feature>
<dbReference type="EMBL" id="FRFE01000016">
    <property type="protein sequence ID" value="SHO49986.1"/>
    <property type="molecule type" value="Genomic_DNA"/>
</dbReference>